<reference evidence="2 3" key="1">
    <citation type="submission" date="2023-07" db="EMBL/GenBank/DDBJ databases">
        <title>Sorghum-associated microbial communities from plants grown in Nebraska, USA.</title>
        <authorList>
            <person name="Schachtman D."/>
        </authorList>
    </citation>
    <scope>NUCLEOTIDE SEQUENCE [LARGE SCALE GENOMIC DNA]</scope>
    <source>
        <strain evidence="2 3">DS1781</strain>
    </source>
</reference>
<keyword evidence="3" id="KW-1185">Reference proteome</keyword>
<evidence type="ECO:0000313" key="3">
    <source>
        <dbReference type="Proteomes" id="UP001184230"/>
    </source>
</evidence>
<dbReference type="EMBL" id="JAVDRF010000001">
    <property type="protein sequence ID" value="MDR6534769.1"/>
    <property type="molecule type" value="Genomic_DNA"/>
</dbReference>
<feature type="region of interest" description="Disordered" evidence="1">
    <location>
        <begin position="1"/>
        <end position="34"/>
    </location>
</feature>
<proteinExistence type="predicted"/>
<comment type="caution">
    <text evidence="2">The sequence shown here is derived from an EMBL/GenBank/DDBJ whole genome shotgun (WGS) entry which is preliminary data.</text>
</comment>
<evidence type="ECO:0000256" key="1">
    <source>
        <dbReference type="SAM" id="MobiDB-lite"/>
    </source>
</evidence>
<evidence type="ECO:0000313" key="2">
    <source>
        <dbReference type="EMBL" id="MDR6534769.1"/>
    </source>
</evidence>
<sequence>MIAMTQETGALAKDATNESRLMTSPRRFASAKQT</sequence>
<name>A0ABU1N8J6_9BURK</name>
<dbReference type="Proteomes" id="UP001184230">
    <property type="component" value="Unassembled WGS sequence"/>
</dbReference>
<gene>
    <name evidence="2" type="ORF">J2739_000529</name>
</gene>
<organism evidence="2 3">
    <name type="scientific">Variovorax soli</name>
    <dbReference type="NCBI Taxonomy" id="376815"/>
    <lineage>
        <taxon>Bacteria</taxon>
        <taxon>Pseudomonadati</taxon>
        <taxon>Pseudomonadota</taxon>
        <taxon>Betaproteobacteria</taxon>
        <taxon>Burkholderiales</taxon>
        <taxon>Comamonadaceae</taxon>
        <taxon>Variovorax</taxon>
    </lineage>
</organism>
<accession>A0ABU1N8J6</accession>
<protein>
    <submittedName>
        <fullName evidence="2">Uncharacterized protein</fullName>
    </submittedName>
</protein>